<accession>A0A5N6KQ34</accession>
<evidence type="ECO:0000256" key="2">
    <source>
        <dbReference type="ARBA" id="ARBA00004687"/>
    </source>
</evidence>
<gene>
    <name evidence="12" type="ORF">FH972_021501</name>
</gene>
<sequence length="426" mass="48345">MRVSSLLSDVRFVFPAAILLRLALLIYGHFQDQWSALKYTDIDYYVFTDAARYVSKHRSPYQRDTYRYTPLLAWLLYPTSWGGLWFDFGKVLFAGSDILAGWLIFRILQKSRSMSRARAVKYANIWLLNPMVAQISTRGSSEGLLAAMVMAMLWAVLDSRNRLAGCLLGISVHFKIYPFIYGASILCWLDISDTNSVRPQKQASPYQRITALVTPARITIAIYSFFTFMALNAAMFAIYGIPFLTETFTYHFIRTDHRHNFSPYNLLLYMNSSPAAASSSQWHPETLAFLPQLLLSAVLVPSLLAKKSLPGAMLLQTFLFVTYNKVCTSQYFLWYIAFLPLHLPGSRLLRSSYVGLTALLLWVAGQALWLQQGYQLEFLGNSTFMPGLWMACLVFHVVNVWIAGILIDDIRTPLLSKGGTKESSKD</sequence>
<dbReference type="EMBL" id="VIBQ01000009">
    <property type="protein sequence ID" value="KAB8337199.1"/>
    <property type="molecule type" value="Genomic_DNA"/>
</dbReference>
<comment type="pathway">
    <text evidence="2 11">Glycolipid biosynthesis; glycosylphosphatidylinositol-anchor biosynthesis.</text>
</comment>
<dbReference type="UniPathway" id="UPA00196"/>
<evidence type="ECO:0000256" key="7">
    <source>
        <dbReference type="ARBA" id="ARBA00022692"/>
    </source>
</evidence>
<dbReference type="AlphaFoldDB" id="A0A5N6KQ34"/>
<evidence type="ECO:0000256" key="9">
    <source>
        <dbReference type="ARBA" id="ARBA00022989"/>
    </source>
</evidence>
<dbReference type="PANTHER" id="PTHR12886">
    <property type="entry name" value="PIG-M MANNOSYLTRANSFERASE"/>
    <property type="match status" value="1"/>
</dbReference>
<evidence type="ECO:0000256" key="11">
    <source>
        <dbReference type="RuleBase" id="RU365064"/>
    </source>
</evidence>
<evidence type="ECO:0000313" key="13">
    <source>
        <dbReference type="Proteomes" id="UP000327013"/>
    </source>
</evidence>
<dbReference type="Pfam" id="PF05007">
    <property type="entry name" value="Mannosyl_trans"/>
    <property type="match status" value="1"/>
</dbReference>
<keyword evidence="7 11" id="KW-0812">Transmembrane</keyword>
<feature type="transmembrane region" description="Helical" evidence="11">
    <location>
        <begin position="91"/>
        <end position="108"/>
    </location>
</feature>
<keyword evidence="13" id="KW-1185">Reference proteome</keyword>
<organism evidence="12 13">
    <name type="scientific">Carpinus fangiana</name>
    <dbReference type="NCBI Taxonomy" id="176857"/>
    <lineage>
        <taxon>Eukaryota</taxon>
        <taxon>Viridiplantae</taxon>
        <taxon>Streptophyta</taxon>
        <taxon>Embryophyta</taxon>
        <taxon>Tracheophyta</taxon>
        <taxon>Spermatophyta</taxon>
        <taxon>Magnoliopsida</taxon>
        <taxon>eudicotyledons</taxon>
        <taxon>Gunneridae</taxon>
        <taxon>Pentapetalae</taxon>
        <taxon>rosids</taxon>
        <taxon>fabids</taxon>
        <taxon>Fagales</taxon>
        <taxon>Betulaceae</taxon>
        <taxon>Carpinus</taxon>
    </lineage>
</organism>
<keyword evidence="5 11" id="KW-0328">Glycosyltransferase</keyword>
<feature type="transmembrane region" description="Helical" evidence="11">
    <location>
        <begin position="353"/>
        <end position="372"/>
    </location>
</feature>
<dbReference type="OrthoDB" id="1741594at2759"/>
<dbReference type="GO" id="GO:0051751">
    <property type="term" value="F:alpha-1,4-mannosyltransferase activity"/>
    <property type="evidence" value="ECO:0007669"/>
    <property type="project" value="InterPro"/>
</dbReference>
<keyword evidence="9 11" id="KW-1133">Transmembrane helix</keyword>
<name>A0A5N6KQ34_9ROSI</name>
<proteinExistence type="inferred from homology"/>
<keyword evidence="8 11" id="KW-0256">Endoplasmic reticulum</keyword>
<dbReference type="PANTHER" id="PTHR12886:SF0">
    <property type="entry name" value="GPI MANNOSYLTRANSFERASE 1"/>
    <property type="match status" value="1"/>
</dbReference>
<evidence type="ECO:0000256" key="4">
    <source>
        <dbReference type="ARBA" id="ARBA00022502"/>
    </source>
</evidence>
<dbReference type="EC" id="2.4.1.-" evidence="11"/>
<keyword evidence="6 11" id="KW-0808">Transferase</keyword>
<dbReference type="Proteomes" id="UP000327013">
    <property type="component" value="Unassembled WGS sequence"/>
</dbReference>
<evidence type="ECO:0000256" key="10">
    <source>
        <dbReference type="ARBA" id="ARBA00023136"/>
    </source>
</evidence>
<dbReference type="GO" id="GO:0004376">
    <property type="term" value="F:GPI mannosyltransferase activity"/>
    <property type="evidence" value="ECO:0007669"/>
    <property type="project" value="InterPro"/>
</dbReference>
<reference evidence="12 13" key="1">
    <citation type="submission" date="2019-06" db="EMBL/GenBank/DDBJ databases">
        <title>A chromosomal-level reference genome of Carpinus fangiana (Coryloideae, Betulaceae).</title>
        <authorList>
            <person name="Yang X."/>
            <person name="Wang Z."/>
            <person name="Zhang L."/>
            <person name="Hao G."/>
            <person name="Liu J."/>
            <person name="Yang Y."/>
        </authorList>
    </citation>
    <scope>NUCLEOTIDE SEQUENCE [LARGE SCALE GENOMIC DNA]</scope>
    <source>
        <strain evidence="12">Cfa_2016G</strain>
        <tissue evidence="12">Leaf</tissue>
    </source>
</reference>
<comment type="similarity">
    <text evidence="3 11">Belongs to the PIGM family.</text>
</comment>
<feature type="transmembrane region" description="Helical" evidence="11">
    <location>
        <begin position="139"/>
        <end position="157"/>
    </location>
</feature>
<evidence type="ECO:0000256" key="8">
    <source>
        <dbReference type="ARBA" id="ARBA00022824"/>
    </source>
</evidence>
<dbReference type="GO" id="GO:0006506">
    <property type="term" value="P:GPI anchor biosynthetic process"/>
    <property type="evidence" value="ECO:0007669"/>
    <property type="project" value="UniProtKB-UniPathway"/>
</dbReference>
<feature type="transmembrane region" description="Helical" evidence="11">
    <location>
        <begin position="317"/>
        <end position="341"/>
    </location>
</feature>
<evidence type="ECO:0000256" key="3">
    <source>
        <dbReference type="ARBA" id="ARBA00011071"/>
    </source>
</evidence>
<evidence type="ECO:0000256" key="6">
    <source>
        <dbReference type="ARBA" id="ARBA00022679"/>
    </source>
</evidence>
<evidence type="ECO:0000256" key="5">
    <source>
        <dbReference type="ARBA" id="ARBA00022676"/>
    </source>
</evidence>
<dbReference type="InterPro" id="IPR007704">
    <property type="entry name" value="PIG-M"/>
</dbReference>
<comment type="caution">
    <text evidence="12">The sequence shown here is derived from an EMBL/GenBank/DDBJ whole genome shotgun (WGS) entry which is preliminary data.</text>
</comment>
<dbReference type="GO" id="GO:0005789">
    <property type="term" value="C:endoplasmic reticulum membrane"/>
    <property type="evidence" value="ECO:0007669"/>
    <property type="project" value="UniProtKB-SubCell"/>
</dbReference>
<comment type="subcellular location">
    <subcellularLocation>
        <location evidence="1 11">Endoplasmic reticulum membrane</location>
        <topology evidence="1 11">Multi-pass membrane protein</topology>
    </subcellularLocation>
</comment>
<protein>
    <recommendedName>
        <fullName evidence="11">GPI mannosyltransferase 1</fullName>
        <ecNumber evidence="11">2.4.1.-</ecNumber>
    </recommendedName>
    <alternativeName>
        <fullName evidence="11">GPI mannosyltransferase I</fullName>
    </alternativeName>
</protein>
<feature type="transmembrane region" description="Helical" evidence="11">
    <location>
        <begin position="384"/>
        <end position="407"/>
    </location>
</feature>
<keyword evidence="10 11" id="KW-0472">Membrane</keyword>
<comment type="function">
    <text evidence="11">Catalytic subunit of the glycosylphosphatidylinositol-mannosyltransferase I complex which catalyzes the transfer of the first mannose, via an alpha-1,4 bond from a dolichol-phosphate-mannose (Dol-P-Man) to the glucosaminyl acyl phosphatidylinositol (GlcN-(acyl)PI) intermediate to generate alpha-D-Man-(1-&gt;4)-alpha-D-GlcN-(1-&gt;6)-(1-radyl,2-acyl-sn-glycero-3-phospho)-2-acyl-inositol and participates in the sixth step of the glycosylphosphatidylinositol-anchor biosynthesis.</text>
</comment>
<keyword evidence="4 11" id="KW-0337">GPI-anchor biosynthesis</keyword>
<dbReference type="GO" id="GO:1990529">
    <property type="term" value="C:glycosylphosphatidylinositol-mannosyltransferase I complex"/>
    <property type="evidence" value="ECO:0007669"/>
    <property type="project" value="TreeGrafter"/>
</dbReference>
<feature type="transmembrane region" description="Helical" evidence="11">
    <location>
        <begin position="12"/>
        <end position="30"/>
    </location>
</feature>
<evidence type="ECO:0000313" key="12">
    <source>
        <dbReference type="EMBL" id="KAB8337199.1"/>
    </source>
</evidence>
<feature type="transmembrane region" description="Helical" evidence="11">
    <location>
        <begin position="163"/>
        <end position="189"/>
    </location>
</feature>
<evidence type="ECO:0000256" key="1">
    <source>
        <dbReference type="ARBA" id="ARBA00004477"/>
    </source>
</evidence>